<keyword evidence="4" id="KW-0812">Transmembrane</keyword>
<dbReference type="InterPro" id="IPR011598">
    <property type="entry name" value="bHLH_dom"/>
</dbReference>
<keyword evidence="4" id="KW-0472">Membrane</keyword>
<feature type="region of interest" description="Disordered" evidence="3">
    <location>
        <begin position="1"/>
        <end position="22"/>
    </location>
</feature>
<dbReference type="Ensembl" id="ENSDCDT00010062393.1">
    <property type="protein sequence ID" value="ENSDCDP00010051923.1"/>
    <property type="gene ID" value="ENSDCDG00010030458.1"/>
</dbReference>
<dbReference type="GO" id="GO:0007423">
    <property type="term" value="P:sensory organ development"/>
    <property type="evidence" value="ECO:0007669"/>
    <property type="project" value="TreeGrafter"/>
</dbReference>
<evidence type="ECO:0000256" key="4">
    <source>
        <dbReference type="SAM" id="Phobius"/>
    </source>
</evidence>
<evidence type="ECO:0000313" key="6">
    <source>
        <dbReference type="Ensembl" id="ENSDCDP00010051923.1"/>
    </source>
</evidence>
<keyword evidence="4" id="KW-1133">Transmembrane helix</keyword>
<dbReference type="Pfam" id="PF00010">
    <property type="entry name" value="HLH"/>
    <property type="match status" value="1"/>
</dbReference>
<evidence type="ECO:0000256" key="2">
    <source>
        <dbReference type="ARBA" id="ARBA00023163"/>
    </source>
</evidence>
<gene>
    <name evidence="6" type="primary">NEUROG3</name>
</gene>
<dbReference type="InterPro" id="IPR036638">
    <property type="entry name" value="HLH_DNA-bd_sf"/>
</dbReference>
<keyword evidence="2" id="KW-0804">Transcription</keyword>
<dbReference type="GO" id="GO:0070888">
    <property type="term" value="F:E-box binding"/>
    <property type="evidence" value="ECO:0007669"/>
    <property type="project" value="TreeGrafter"/>
</dbReference>
<feature type="domain" description="BHLH" evidence="5">
    <location>
        <begin position="30"/>
        <end position="82"/>
    </location>
</feature>
<evidence type="ECO:0000259" key="5">
    <source>
        <dbReference type="PROSITE" id="PS50888"/>
    </source>
</evidence>
<dbReference type="PANTHER" id="PTHR19290:SF163">
    <property type="entry name" value="BASIC HELIX-LOOP-HELIX NEURAL TRANSCRIPTION FACTOR TAP"/>
    <property type="match status" value="1"/>
</dbReference>
<dbReference type="GO" id="GO:0005634">
    <property type="term" value="C:nucleus"/>
    <property type="evidence" value="ECO:0007669"/>
    <property type="project" value="TreeGrafter"/>
</dbReference>
<protein>
    <recommendedName>
        <fullName evidence="5">BHLH domain-containing protein</fullName>
    </recommendedName>
</protein>
<dbReference type="GO" id="GO:0061564">
    <property type="term" value="P:axon development"/>
    <property type="evidence" value="ECO:0007669"/>
    <property type="project" value="TreeGrafter"/>
</dbReference>
<accession>A0AAY4E2R5</accession>
<dbReference type="SMART" id="SM00353">
    <property type="entry name" value="HLH"/>
    <property type="match status" value="1"/>
</dbReference>
<feature type="transmembrane region" description="Helical" evidence="4">
    <location>
        <begin position="91"/>
        <end position="115"/>
    </location>
</feature>
<keyword evidence="1" id="KW-0805">Transcription regulation</keyword>
<organism evidence="6 7">
    <name type="scientific">Denticeps clupeoides</name>
    <name type="common">denticle herring</name>
    <dbReference type="NCBI Taxonomy" id="299321"/>
    <lineage>
        <taxon>Eukaryota</taxon>
        <taxon>Metazoa</taxon>
        <taxon>Chordata</taxon>
        <taxon>Craniata</taxon>
        <taxon>Vertebrata</taxon>
        <taxon>Euteleostomi</taxon>
        <taxon>Actinopterygii</taxon>
        <taxon>Neopterygii</taxon>
        <taxon>Teleostei</taxon>
        <taxon>Clupei</taxon>
        <taxon>Clupeiformes</taxon>
        <taxon>Denticipitoidei</taxon>
        <taxon>Denticipitidae</taxon>
        <taxon>Denticeps</taxon>
    </lineage>
</organism>
<dbReference type="AlphaFoldDB" id="A0AAY4E2R5"/>
<dbReference type="GeneTree" id="ENSGT00940000163077"/>
<proteinExistence type="predicted"/>
<evidence type="ECO:0000256" key="3">
    <source>
        <dbReference type="SAM" id="MobiDB-lite"/>
    </source>
</evidence>
<dbReference type="GO" id="GO:0046983">
    <property type="term" value="F:protein dimerization activity"/>
    <property type="evidence" value="ECO:0007669"/>
    <property type="project" value="InterPro"/>
</dbReference>
<name>A0AAY4E2R5_9TELE</name>
<dbReference type="SUPFAM" id="SSF47459">
    <property type="entry name" value="HLH, helix-loop-helix DNA-binding domain"/>
    <property type="match status" value="1"/>
</dbReference>
<evidence type="ECO:0000313" key="7">
    <source>
        <dbReference type="Proteomes" id="UP000694580"/>
    </source>
</evidence>
<reference evidence="6" key="2">
    <citation type="submission" date="2025-08" db="UniProtKB">
        <authorList>
            <consortium name="Ensembl"/>
        </authorList>
    </citation>
    <scope>IDENTIFICATION</scope>
</reference>
<dbReference type="GO" id="GO:0045944">
    <property type="term" value="P:positive regulation of transcription by RNA polymerase II"/>
    <property type="evidence" value="ECO:0007669"/>
    <property type="project" value="TreeGrafter"/>
</dbReference>
<sequence>TPTTRRMSPASCPPPRFPSRTPRSWLRRASRRVKANDRERHRMHNLNSAMDALRSVLPTSPDEGKLTKIETLRFAHNYIWARGHVSLCHCVLLFCTVYFFVTFCMYLQSLLYLYIMFIDSN</sequence>
<dbReference type="PANTHER" id="PTHR19290">
    <property type="entry name" value="BASIC HELIX-LOOP-HELIX PROTEIN NEUROGENIN-RELATED"/>
    <property type="match status" value="1"/>
</dbReference>
<reference evidence="6 7" key="1">
    <citation type="submission" date="2020-06" db="EMBL/GenBank/DDBJ databases">
        <authorList>
            <consortium name="Wellcome Sanger Institute Data Sharing"/>
        </authorList>
    </citation>
    <scope>NUCLEOTIDE SEQUENCE [LARGE SCALE GENOMIC DNA]</scope>
</reference>
<dbReference type="InterPro" id="IPR050359">
    <property type="entry name" value="bHLH_transcription_factors"/>
</dbReference>
<keyword evidence="7" id="KW-1185">Reference proteome</keyword>
<reference evidence="6" key="3">
    <citation type="submission" date="2025-09" db="UniProtKB">
        <authorList>
            <consortium name="Ensembl"/>
        </authorList>
    </citation>
    <scope>IDENTIFICATION</scope>
</reference>
<dbReference type="PROSITE" id="PS50888">
    <property type="entry name" value="BHLH"/>
    <property type="match status" value="1"/>
</dbReference>
<dbReference type="Gene3D" id="4.10.280.10">
    <property type="entry name" value="Helix-loop-helix DNA-binding domain"/>
    <property type="match status" value="1"/>
</dbReference>
<dbReference type="Proteomes" id="UP000694580">
    <property type="component" value="Chromosome 8"/>
</dbReference>
<dbReference type="GO" id="GO:0000981">
    <property type="term" value="F:DNA-binding transcription factor activity, RNA polymerase II-specific"/>
    <property type="evidence" value="ECO:0007669"/>
    <property type="project" value="TreeGrafter"/>
</dbReference>
<evidence type="ECO:0000256" key="1">
    <source>
        <dbReference type="ARBA" id="ARBA00023015"/>
    </source>
</evidence>